<comment type="subcellular location">
    <subcellularLocation>
        <location evidence="1">Nucleus</location>
    </subcellularLocation>
</comment>
<dbReference type="EMBL" id="JBBBZM010000158">
    <property type="protein sequence ID" value="KAL0632644.1"/>
    <property type="molecule type" value="Genomic_DNA"/>
</dbReference>
<proteinExistence type="inferred from homology"/>
<evidence type="ECO:0000256" key="4">
    <source>
        <dbReference type="ARBA" id="ARBA00023163"/>
    </source>
</evidence>
<comment type="similarity">
    <text evidence="2">Belongs to the Mediator complex subunit 27 family.</text>
</comment>
<evidence type="ECO:0000256" key="5">
    <source>
        <dbReference type="ARBA" id="ARBA00023242"/>
    </source>
</evidence>
<evidence type="ECO:0000256" key="1">
    <source>
        <dbReference type="ARBA" id="ARBA00004123"/>
    </source>
</evidence>
<keyword evidence="3" id="KW-0805">Transcription regulation</keyword>
<dbReference type="InterPro" id="IPR021627">
    <property type="entry name" value="Mediator_Med27"/>
</dbReference>
<reference evidence="7 8" key="1">
    <citation type="submission" date="2024-02" db="EMBL/GenBank/DDBJ databases">
        <title>Discinaceae phylogenomics.</title>
        <authorList>
            <person name="Dirks A.C."/>
            <person name="James T.Y."/>
        </authorList>
    </citation>
    <scope>NUCLEOTIDE SEQUENCE [LARGE SCALE GENOMIC DNA]</scope>
    <source>
        <strain evidence="7 8">ACD0624</strain>
    </source>
</reference>
<feature type="compositionally biased region" description="Acidic residues" evidence="6">
    <location>
        <begin position="135"/>
        <end position="154"/>
    </location>
</feature>
<dbReference type="Pfam" id="PF11571">
    <property type="entry name" value="Med27"/>
    <property type="match status" value="1"/>
</dbReference>
<evidence type="ECO:0000256" key="6">
    <source>
        <dbReference type="SAM" id="MobiDB-lite"/>
    </source>
</evidence>
<feature type="compositionally biased region" description="Low complexity" evidence="6">
    <location>
        <begin position="15"/>
        <end position="28"/>
    </location>
</feature>
<dbReference type="Proteomes" id="UP001447188">
    <property type="component" value="Unassembled WGS sequence"/>
</dbReference>
<feature type="compositionally biased region" description="Basic and acidic residues" evidence="6">
    <location>
        <begin position="125"/>
        <end position="134"/>
    </location>
</feature>
<sequence length="324" mass="36067">MSKPPVNVAVPLPPQKQQQQQKPNLQNPDPAEWTDEKLVDALKRLDDLHTKVRTPAELYKDLSIRAQGASEEVLAFNSLFVESQTVFDHANASRAQNPNGIQSVSVYEMFYADEEGVAVEEVKKVEEDTEMKDGDEGDEEEEEEEEVVDETKEEDVDSVIAEFKRVVVEDTVVVDSQVGDSGRVVKITLPSPADLLFTIDIPLFSSPTTDTSDPSSAARRFIVTSIANAKKPDQPTPHLYTSILRSITTRPNAGNLLFLLEMLAKYKSIYSIPCKKCGRMTAGTKVELPVVRSRDTVLVESEDAGKKKSKKKDKVWNAYHEVCV</sequence>
<keyword evidence="4" id="KW-0804">Transcription</keyword>
<evidence type="ECO:0000256" key="2">
    <source>
        <dbReference type="ARBA" id="ARBA00008048"/>
    </source>
</evidence>
<keyword evidence="8" id="KW-1185">Reference proteome</keyword>
<evidence type="ECO:0000313" key="8">
    <source>
        <dbReference type="Proteomes" id="UP001447188"/>
    </source>
</evidence>
<organism evidence="7 8">
    <name type="scientific">Discina gigas</name>
    <dbReference type="NCBI Taxonomy" id="1032678"/>
    <lineage>
        <taxon>Eukaryota</taxon>
        <taxon>Fungi</taxon>
        <taxon>Dikarya</taxon>
        <taxon>Ascomycota</taxon>
        <taxon>Pezizomycotina</taxon>
        <taxon>Pezizomycetes</taxon>
        <taxon>Pezizales</taxon>
        <taxon>Discinaceae</taxon>
        <taxon>Discina</taxon>
    </lineage>
</organism>
<evidence type="ECO:0000256" key="3">
    <source>
        <dbReference type="ARBA" id="ARBA00023015"/>
    </source>
</evidence>
<keyword evidence="5" id="KW-0539">Nucleus</keyword>
<evidence type="ECO:0000313" key="7">
    <source>
        <dbReference type="EMBL" id="KAL0632644.1"/>
    </source>
</evidence>
<comment type="caution">
    <text evidence="7">The sequence shown here is derived from an EMBL/GenBank/DDBJ whole genome shotgun (WGS) entry which is preliminary data.</text>
</comment>
<name>A0ABR3G9M9_9PEZI</name>
<feature type="region of interest" description="Disordered" evidence="6">
    <location>
        <begin position="125"/>
        <end position="154"/>
    </location>
</feature>
<protein>
    <submittedName>
        <fullName evidence="7">Uncharacterized protein</fullName>
    </submittedName>
</protein>
<feature type="region of interest" description="Disordered" evidence="6">
    <location>
        <begin position="1"/>
        <end position="31"/>
    </location>
</feature>
<accession>A0ABR3G9M9</accession>
<gene>
    <name evidence="7" type="ORF">Q9L58_008448</name>
</gene>